<dbReference type="AlphaFoldDB" id="A0A5N6F0W4"/>
<accession>A0A5N6F0W4</accession>
<reference evidence="2 3" key="1">
    <citation type="submission" date="2019-04" db="EMBL/GenBank/DDBJ databases">
        <title>Fungal friends and foes A comparative genomics study of 23 Aspergillus species from section Flavi.</title>
        <authorList>
            <consortium name="DOE Joint Genome Institute"/>
            <person name="Kjaerbolling I."/>
            <person name="Vesth T.C."/>
            <person name="Frisvad J.C."/>
            <person name="Nybo J.L."/>
            <person name="Theobald S."/>
            <person name="Kildgaard S."/>
            <person name="Petersen T.I."/>
            <person name="Kuo A."/>
            <person name="Sato A."/>
            <person name="Lyhne E.K."/>
            <person name="Kogle M.E."/>
            <person name="Wiebenga A."/>
            <person name="Kun R.S."/>
            <person name="Lubbers R.J."/>
            <person name="Makela M.R."/>
            <person name="Barry K."/>
            <person name="Chovatia M."/>
            <person name="Clum A."/>
            <person name="Daum C."/>
            <person name="Haridas S."/>
            <person name="He G."/>
            <person name="LaButti K."/>
            <person name="Lipzen A."/>
            <person name="Mondo S."/>
            <person name="Pangilinan J."/>
            <person name="Riley R."/>
            <person name="Salamov A."/>
            <person name="Simmons B.A."/>
            <person name="Magnuson J.K."/>
            <person name="Henrissat B."/>
            <person name="Mortensen U.H."/>
            <person name="Larsen T.O."/>
            <person name="De vries R.P."/>
            <person name="Grigoriev I.V."/>
            <person name="Machida M."/>
            <person name="Baker S.E."/>
            <person name="Andersen M.R."/>
        </authorList>
    </citation>
    <scope>NUCLEOTIDE SEQUENCE [LARGE SCALE GENOMIC DNA]</scope>
    <source>
        <strain evidence="2 3">CBS 126849</strain>
    </source>
</reference>
<organism evidence="2 3">
    <name type="scientific">Aspergillus novoparasiticus</name>
    <dbReference type="NCBI Taxonomy" id="986946"/>
    <lineage>
        <taxon>Eukaryota</taxon>
        <taxon>Fungi</taxon>
        <taxon>Dikarya</taxon>
        <taxon>Ascomycota</taxon>
        <taxon>Pezizomycotina</taxon>
        <taxon>Eurotiomycetes</taxon>
        <taxon>Eurotiomycetidae</taxon>
        <taxon>Eurotiales</taxon>
        <taxon>Aspergillaceae</taxon>
        <taxon>Aspergillus</taxon>
        <taxon>Aspergillus subgen. Circumdati</taxon>
    </lineage>
</organism>
<protein>
    <submittedName>
        <fullName evidence="2">Uncharacterized protein</fullName>
    </submittedName>
</protein>
<feature type="compositionally biased region" description="Basic and acidic residues" evidence="1">
    <location>
        <begin position="37"/>
        <end position="48"/>
    </location>
</feature>
<sequence length="59" mass="7155">MEWHIHRLHFYRHPPTPSCQRRSRIHSQKCLRPHPLPMDHHHEKEPNRVSRLLSGHLSG</sequence>
<dbReference type="EMBL" id="ML733406">
    <property type="protein sequence ID" value="KAB8223396.1"/>
    <property type="molecule type" value="Genomic_DNA"/>
</dbReference>
<evidence type="ECO:0000313" key="2">
    <source>
        <dbReference type="EMBL" id="KAB8223396.1"/>
    </source>
</evidence>
<keyword evidence="3" id="KW-1185">Reference proteome</keyword>
<evidence type="ECO:0000313" key="3">
    <source>
        <dbReference type="Proteomes" id="UP000326799"/>
    </source>
</evidence>
<gene>
    <name evidence="2" type="ORF">BDV33DRAFT_167510</name>
</gene>
<name>A0A5N6F0W4_9EURO</name>
<feature type="region of interest" description="Disordered" evidence="1">
    <location>
        <begin position="32"/>
        <end position="59"/>
    </location>
</feature>
<proteinExistence type="predicted"/>
<evidence type="ECO:0000256" key="1">
    <source>
        <dbReference type="SAM" id="MobiDB-lite"/>
    </source>
</evidence>
<dbReference type="Proteomes" id="UP000326799">
    <property type="component" value="Unassembled WGS sequence"/>
</dbReference>